<dbReference type="NCBIfam" id="TIGR01782">
    <property type="entry name" value="TonB-Xanth-Caul"/>
    <property type="match status" value="1"/>
</dbReference>
<dbReference type="PANTHER" id="PTHR40980">
    <property type="entry name" value="PLUG DOMAIN-CONTAINING PROTEIN"/>
    <property type="match status" value="1"/>
</dbReference>
<gene>
    <name evidence="7" type="ORF">OLW01_17800</name>
</gene>
<dbReference type="Pfam" id="PF00593">
    <property type="entry name" value="TonB_dep_Rec_b-barrel"/>
    <property type="match status" value="1"/>
</dbReference>
<comment type="subcellular location">
    <subcellularLocation>
        <location evidence="1 4">Cell outer membrane</location>
    </subcellularLocation>
</comment>
<evidence type="ECO:0000256" key="2">
    <source>
        <dbReference type="ARBA" id="ARBA00023136"/>
    </source>
</evidence>
<dbReference type="EMBL" id="CP109967">
    <property type="protein sequence ID" value="WAJ72135.1"/>
    <property type="molecule type" value="Genomic_DNA"/>
</dbReference>
<proteinExistence type="inferred from homology"/>
<evidence type="ECO:0000259" key="6">
    <source>
        <dbReference type="Pfam" id="PF07715"/>
    </source>
</evidence>
<dbReference type="InterPro" id="IPR037066">
    <property type="entry name" value="Plug_dom_sf"/>
</dbReference>
<dbReference type="Pfam" id="PF07715">
    <property type="entry name" value="Plug"/>
    <property type="match status" value="1"/>
</dbReference>
<dbReference type="Gene3D" id="2.170.130.10">
    <property type="entry name" value="TonB-dependent receptor, plug domain"/>
    <property type="match status" value="1"/>
</dbReference>
<reference evidence="7" key="1">
    <citation type="submission" date="2022-10" db="EMBL/GenBank/DDBJ databases">
        <title>Catenovulum adriacola sp. nov. isolated in the Harbour of Susak.</title>
        <authorList>
            <person name="Schoch T."/>
            <person name="Reich S.J."/>
            <person name="Stoeferle S."/>
            <person name="Flaiz M."/>
            <person name="Kazda M."/>
            <person name="Riedel C.U."/>
            <person name="Duerre P."/>
        </authorList>
    </citation>
    <scope>NUCLEOTIDE SEQUENCE</scope>
    <source>
        <strain evidence="7">TS8</strain>
        <plasmid evidence="7">pCadTS8_2</plasmid>
    </source>
</reference>
<keyword evidence="8" id="KW-1185">Reference proteome</keyword>
<accession>A0ABY7AS33</accession>
<keyword evidence="2 4" id="KW-0472">Membrane</keyword>
<evidence type="ECO:0000313" key="8">
    <source>
        <dbReference type="Proteomes" id="UP001163726"/>
    </source>
</evidence>
<feature type="domain" description="TonB-dependent receptor-like beta-barrel" evidence="5">
    <location>
        <begin position="445"/>
        <end position="1045"/>
    </location>
</feature>
<dbReference type="InterPro" id="IPR000531">
    <property type="entry name" value="Beta-barrel_TonB"/>
</dbReference>
<sequence length="1096" mass="121659">MLKFARRTSISLAITSAIFSSPHVISAEQDSDVEIIEIKGFKGSLARSLSNKRLNDSISDSIFAEDIGKSADQDIGEALQRITGVSIQRGGGAGEGDGTTVTVRGAGPNLNNISLNGIILTSSTENQAVDLSAFSSDILNSIEVIKTAAADQDEGSLGANIVLKTFRPLTAKEDRRVFEAQARYDDFAEENDYKLSGSFSSKFLNDSLGVYITAYTETQAQRKDMFFTDRLNVFSADNAIDADTGELTGPVTGYVNSKSGFKLFQNDLERKGFTSVLQWALSDNTEISLDATMSDQYRVTDDNTIASLGSTDAFLDKDMERILDPDDPWLVYDASNQMFVKKLDRTARGRTDRLQSGVETDNRIFSLEVKHYFTDALQMDLRLGYSKTTADDDYYSYLNSNNYAHVTDDLLIAVDPDVIEPTGYDCTSGQCYIVTGDSIVDFGPNQTGEPDEDPDDNIVTTGYNPDDLNAIHLQQAVSRDRLMRDKQKALYIDFDYDHFMGPITKLEFGAKYQTRDKSVFNQEYWFEGVPNPDGQETLGQAIDSVRLSQVTDGLTPHGDNFLAELGYQRTPNTDGWWTINARKSFDLLFANSENVRLKPNLANDRDISLTNSAAYLKANFSFLDDDLTGNLGIRYVKTEVESLGYSSVDFQNTAVMDRELIKIAEDSSLPACTDEQLFTTNADGDQIANPAGGFDANGVWSPIPGQSCYDADYDLTPDRRARYVDGSTPDDPAQFASRARNTTDLYLPSLTLNYQLNDDMVIRFATSKTMARPKIDSLKPSYTIREFVWGGGNSNGSVSNPYLEPLESINYDLSYEWYFGDSGALTAALFYKDMSNFEENASINGHWEDLRGISDEELPTLDPIQDILIEKPNGESMEYEAAQAQGVNCLVDHRHQWQSVTSEASKYCDTILISAIRNGSGGTNKGLEIGYNQNFSFLPGLFSGLGTAINYTYSDSITDEEVGALNTVYAAMPMENISKHTYNMSTFWERNGNLIRLAYNYRTDSLARRSFESGALWNEGGGQLDLSANYQLTDAITLTFNAVNLNKRTYRQYYTNLSDSNFQSEGNALDGDANKSRTIREWSTGTIYRLGVRATF</sequence>
<protein>
    <submittedName>
        <fullName evidence="7">TonB-dependent receptor</fullName>
    </submittedName>
</protein>
<evidence type="ECO:0000313" key="7">
    <source>
        <dbReference type="EMBL" id="WAJ72135.1"/>
    </source>
</evidence>
<keyword evidence="3" id="KW-0998">Cell outer membrane</keyword>
<dbReference type="Proteomes" id="UP001163726">
    <property type="component" value="Plasmid pCadTS8_2"/>
</dbReference>
<dbReference type="Gene3D" id="2.40.170.20">
    <property type="entry name" value="TonB-dependent receptor, beta-barrel domain"/>
    <property type="match status" value="2"/>
</dbReference>
<dbReference type="RefSeq" id="WP_268076851.1">
    <property type="nucleotide sequence ID" value="NZ_CP109967.1"/>
</dbReference>
<name>A0ABY7AS33_9ALTE</name>
<comment type="similarity">
    <text evidence="4">Belongs to the TonB-dependent receptor family.</text>
</comment>
<organism evidence="7 8">
    <name type="scientific">Catenovulum adriaticum</name>
    <dbReference type="NCBI Taxonomy" id="2984846"/>
    <lineage>
        <taxon>Bacteria</taxon>
        <taxon>Pseudomonadati</taxon>
        <taxon>Pseudomonadota</taxon>
        <taxon>Gammaproteobacteria</taxon>
        <taxon>Alteromonadales</taxon>
        <taxon>Alteromonadaceae</taxon>
        <taxon>Catenovulum</taxon>
    </lineage>
</organism>
<keyword evidence="7" id="KW-0675">Receptor</keyword>
<keyword evidence="4" id="KW-0798">TonB box</keyword>
<dbReference type="InterPro" id="IPR012910">
    <property type="entry name" value="Plug_dom"/>
</dbReference>
<geneLocation type="plasmid" evidence="7 8">
    <name>pCadTS8_2</name>
</geneLocation>
<evidence type="ECO:0000259" key="5">
    <source>
        <dbReference type="Pfam" id="PF00593"/>
    </source>
</evidence>
<keyword evidence="7" id="KW-0614">Plasmid</keyword>
<dbReference type="SUPFAM" id="SSF56935">
    <property type="entry name" value="Porins"/>
    <property type="match status" value="1"/>
</dbReference>
<evidence type="ECO:0000256" key="4">
    <source>
        <dbReference type="RuleBase" id="RU003357"/>
    </source>
</evidence>
<dbReference type="PANTHER" id="PTHR40980:SF3">
    <property type="entry name" value="TONB-DEPENDENT RECEPTOR-LIKE BETA-BARREL DOMAIN-CONTAINING PROTEIN"/>
    <property type="match status" value="1"/>
</dbReference>
<evidence type="ECO:0000256" key="1">
    <source>
        <dbReference type="ARBA" id="ARBA00004442"/>
    </source>
</evidence>
<dbReference type="InterPro" id="IPR010104">
    <property type="entry name" value="TonB_rcpt_bac"/>
</dbReference>
<dbReference type="InterPro" id="IPR036942">
    <property type="entry name" value="Beta-barrel_TonB_sf"/>
</dbReference>
<feature type="domain" description="TonB-dependent receptor plug" evidence="6">
    <location>
        <begin position="59"/>
        <end position="158"/>
    </location>
</feature>
<evidence type="ECO:0000256" key="3">
    <source>
        <dbReference type="ARBA" id="ARBA00023237"/>
    </source>
</evidence>